<dbReference type="InterPro" id="IPR036097">
    <property type="entry name" value="HisK_dim/P_sf"/>
</dbReference>
<gene>
    <name evidence="23" type="ORF">S01H1_49937</name>
</gene>
<proteinExistence type="predicted"/>
<keyword evidence="12" id="KW-0067">ATP-binding</keyword>
<keyword evidence="10" id="KW-0418">Kinase</keyword>
<dbReference type="PANTHER" id="PTHR44936">
    <property type="entry name" value="SENSOR PROTEIN CREC"/>
    <property type="match status" value="1"/>
</dbReference>
<dbReference type="GO" id="GO:0005524">
    <property type="term" value="F:ATP binding"/>
    <property type="evidence" value="ECO:0007669"/>
    <property type="project" value="UniProtKB-KW"/>
</dbReference>
<keyword evidence="7" id="KW-0597">Phosphoprotein</keyword>
<dbReference type="SMART" id="SM00304">
    <property type="entry name" value="HAMP"/>
    <property type="match status" value="1"/>
</dbReference>
<evidence type="ECO:0000256" key="19">
    <source>
        <dbReference type="ARBA" id="ARBA00040454"/>
    </source>
</evidence>
<dbReference type="Pfam" id="PF02518">
    <property type="entry name" value="HATPase_c"/>
    <property type="match status" value="1"/>
</dbReference>
<evidence type="ECO:0000256" key="14">
    <source>
        <dbReference type="ARBA" id="ARBA00022912"/>
    </source>
</evidence>
<dbReference type="InterPro" id="IPR036890">
    <property type="entry name" value="HATPase_C_sf"/>
</dbReference>
<evidence type="ECO:0000256" key="3">
    <source>
        <dbReference type="ARBA" id="ARBA00001946"/>
    </source>
</evidence>
<evidence type="ECO:0000256" key="1">
    <source>
        <dbReference type="ARBA" id="ARBA00000085"/>
    </source>
</evidence>
<dbReference type="SUPFAM" id="SSF47384">
    <property type="entry name" value="Homodimeric domain of signal transducing histidine kinase"/>
    <property type="match status" value="1"/>
</dbReference>
<keyword evidence="13" id="KW-0460">Magnesium</keyword>
<evidence type="ECO:0000256" key="12">
    <source>
        <dbReference type="ARBA" id="ARBA00022840"/>
    </source>
</evidence>
<feature type="domain" description="Histidine kinase" evidence="21">
    <location>
        <begin position="59"/>
        <end position="261"/>
    </location>
</feature>
<keyword evidence="6" id="KW-1003">Cell membrane</keyword>
<feature type="non-terminal residue" evidence="23">
    <location>
        <position position="261"/>
    </location>
</feature>
<accession>X0WSD0</accession>
<evidence type="ECO:0000256" key="8">
    <source>
        <dbReference type="ARBA" id="ARBA00022679"/>
    </source>
</evidence>
<evidence type="ECO:0000256" key="16">
    <source>
        <dbReference type="ARBA" id="ARBA00023016"/>
    </source>
</evidence>
<dbReference type="EC" id="2.7.13.3" evidence="5"/>
<evidence type="ECO:0000313" key="23">
    <source>
        <dbReference type="EMBL" id="GAG26102.1"/>
    </source>
</evidence>
<keyword evidence="11" id="KW-0378">Hydrolase</keyword>
<dbReference type="Gene3D" id="3.30.565.10">
    <property type="entry name" value="Histidine kinase-like ATPase, C-terminal domain"/>
    <property type="match status" value="1"/>
</dbReference>
<dbReference type="InterPro" id="IPR004358">
    <property type="entry name" value="Sig_transdc_His_kin-like_C"/>
</dbReference>
<dbReference type="Pfam" id="PF00672">
    <property type="entry name" value="HAMP"/>
    <property type="match status" value="1"/>
</dbReference>
<dbReference type="EMBL" id="BARS01032152">
    <property type="protein sequence ID" value="GAG26102.1"/>
    <property type="molecule type" value="Genomic_DNA"/>
</dbReference>
<comment type="subcellular location">
    <subcellularLocation>
        <location evidence="4">Cell membrane</location>
        <topology evidence="4">Multi-pass membrane protein</topology>
    </subcellularLocation>
</comment>
<keyword evidence="8" id="KW-0808">Transferase</keyword>
<dbReference type="SMART" id="SM00387">
    <property type="entry name" value="HATPase_c"/>
    <property type="match status" value="1"/>
</dbReference>
<dbReference type="InterPro" id="IPR005467">
    <property type="entry name" value="His_kinase_dom"/>
</dbReference>
<dbReference type="InterPro" id="IPR003594">
    <property type="entry name" value="HATPase_dom"/>
</dbReference>
<keyword evidence="14" id="KW-0904">Protein phosphatase</keyword>
<dbReference type="PANTHER" id="PTHR44936:SF9">
    <property type="entry name" value="SENSOR PROTEIN CREC"/>
    <property type="match status" value="1"/>
</dbReference>
<keyword evidence="6" id="KW-0472">Membrane</keyword>
<dbReference type="InterPro" id="IPR003661">
    <property type="entry name" value="HisK_dim/P_dom"/>
</dbReference>
<name>X0WSD0_9ZZZZ</name>
<dbReference type="GO" id="GO:0005886">
    <property type="term" value="C:plasma membrane"/>
    <property type="evidence" value="ECO:0007669"/>
    <property type="project" value="UniProtKB-SubCell"/>
</dbReference>
<evidence type="ECO:0000256" key="18">
    <source>
        <dbReference type="ARBA" id="ARBA00023211"/>
    </source>
</evidence>
<dbReference type="Gene3D" id="1.10.8.500">
    <property type="entry name" value="HAMP domain in histidine kinase"/>
    <property type="match status" value="1"/>
</dbReference>
<reference evidence="23" key="1">
    <citation type="journal article" date="2014" name="Front. Microbiol.">
        <title>High frequency of phylogenetically diverse reductive dehalogenase-homologous genes in deep subseafloor sedimentary metagenomes.</title>
        <authorList>
            <person name="Kawai M."/>
            <person name="Futagami T."/>
            <person name="Toyoda A."/>
            <person name="Takaki Y."/>
            <person name="Nishi S."/>
            <person name="Hori S."/>
            <person name="Arai W."/>
            <person name="Tsubouchi T."/>
            <person name="Morono Y."/>
            <person name="Uchiyama I."/>
            <person name="Ito T."/>
            <person name="Fujiyama A."/>
            <person name="Inagaki F."/>
            <person name="Takami H."/>
        </authorList>
    </citation>
    <scope>NUCLEOTIDE SEQUENCE</scope>
    <source>
        <strain evidence="23">Expedition CK06-06</strain>
    </source>
</reference>
<dbReference type="InterPro" id="IPR003660">
    <property type="entry name" value="HAMP_dom"/>
</dbReference>
<dbReference type="CDD" id="cd00082">
    <property type="entry name" value="HisKA"/>
    <property type="match status" value="1"/>
</dbReference>
<dbReference type="SUPFAM" id="SSF55874">
    <property type="entry name" value="ATPase domain of HSP90 chaperone/DNA topoisomerase II/histidine kinase"/>
    <property type="match status" value="1"/>
</dbReference>
<organism evidence="23">
    <name type="scientific">marine sediment metagenome</name>
    <dbReference type="NCBI Taxonomy" id="412755"/>
    <lineage>
        <taxon>unclassified sequences</taxon>
        <taxon>metagenomes</taxon>
        <taxon>ecological metagenomes</taxon>
    </lineage>
</organism>
<evidence type="ECO:0000256" key="20">
    <source>
        <dbReference type="ARBA" id="ARBA00041776"/>
    </source>
</evidence>
<evidence type="ECO:0000256" key="6">
    <source>
        <dbReference type="ARBA" id="ARBA00022475"/>
    </source>
</evidence>
<evidence type="ECO:0000256" key="11">
    <source>
        <dbReference type="ARBA" id="ARBA00022801"/>
    </source>
</evidence>
<evidence type="ECO:0000256" key="13">
    <source>
        <dbReference type="ARBA" id="ARBA00022842"/>
    </source>
</evidence>
<dbReference type="CDD" id="cd00075">
    <property type="entry name" value="HATPase"/>
    <property type="match status" value="1"/>
</dbReference>
<dbReference type="Pfam" id="PF00512">
    <property type="entry name" value="HisKA"/>
    <property type="match status" value="1"/>
</dbReference>
<evidence type="ECO:0000256" key="7">
    <source>
        <dbReference type="ARBA" id="ARBA00022553"/>
    </source>
</evidence>
<comment type="catalytic activity">
    <reaction evidence="1">
        <text>ATP + protein L-histidine = ADP + protein N-phospho-L-histidine.</text>
        <dbReference type="EC" id="2.7.13.3"/>
    </reaction>
</comment>
<evidence type="ECO:0000259" key="21">
    <source>
        <dbReference type="PROSITE" id="PS50109"/>
    </source>
</evidence>
<comment type="caution">
    <text evidence="23">The sequence shown here is derived from an EMBL/GenBank/DDBJ whole genome shotgun (WGS) entry which is preliminary data.</text>
</comment>
<dbReference type="SMART" id="SM00388">
    <property type="entry name" value="HisKA"/>
    <property type="match status" value="1"/>
</dbReference>
<feature type="domain" description="HAMP" evidence="22">
    <location>
        <begin position="1"/>
        <end position="51"/>
    </location>
</feature>
<comment type="cofactor">
    <cofactor evidence="2">
        <name>Mn(2+)</name>
        <dbReference type="ChEBI" id="CHEBI:29035"/>
    </cofactor>
</comment>
<dbReference type="PROSITE" id="PS50885">
    <property type="entry name" value="HAMP"/>
    <property type="match status" value="1"/>
</dbReference>
<protein>
    <recommendedName>
        <fullName evidence="19">Signal transduction histidine-protein kinase/phosphatase MprB</fullName>
        <ecNumber evidence="5">2.7.13.3</ecNumber>
    </recommendedName>
    <alternativeName>
        <fullName evidence="20">Mycobacterial persistence regulator B</fullName>
    </alternativeName>
</protein>
<keyword evidence="15" id="KW-0902">Two-component regulatory system</keyword>
<evidence type="ECO:0000256" key="4">
    <source>
        <dbReference type="ARBA" id="ARBA00004651"/>
    </source>
</evidence>
<evidence type="ECO:0000256" key="10">
    <source>
        <dbReference type="ARBA" id="ARBA00022777"/>
    </source>
</evidence>
<dbReference type="PROSITE" id="PS50109">
    <property type="entry name" value="HIS_KIN"/>
    <property type="match status" value="1"/>
</dbReference>
<feature type="non-terminal residue" evidence="23">
    <location>
        <position position="1"/>
    </location>
</feature>
<keyword evidence="9" id="KW-0547">Nucleotide-binding</keyword>
<sequence length="261" mass="27858">LKPIDELAEAAEHVAETQDLGARIEIVSNDEVGRLAAEFNAMLAALETSRQEQQRLVRDAGHELRTPLTALRTNIELLGRTPGLSNDQRSELISAADAEVKDLSSLVGEVVDLASDRHTEGPTEDLLLDETVASCVERAIRRFDVEIRLDVEPSPVQGRPAAISRAVDNLLDNAVKWGADDGPIDVKVDGGRVTVRDHGPGIDAADRDRVFDRFYRSAAARSMPGSGLGLSIVKQVVEAHGGGVFAEPAEGGGAIVGFDLS</sequence>
<dbReference type="InterPro" id="IPR050980">
    <property type="entry name" value="2C_sensor_his_kinase"/>
</dbReference>
<dbReference type="PRINTS" id="PR00344">
    <property type="entry name" value="BCTRLSENSOR"/>
</dbReference>
<keyword evidence="17" id="KW-0843">Virulence</keyword>
<dbReference type="SUPFAM" id="SSF158472">
    <property type="entry name" value="HAMP domain-like"/>
    <property type="match status" value="1"/>
</dbReference>
<evidence type="ECO:0000256" key="17">
    <source>
        <dbReference type="ARBA" id="ARBA00023026"/>
    </source>
</evidence>
<comment type="cofactor">
    <cofactor evidence="3">
        <name>Mg(2+)</name>
        <dbReference type="ChEBI" id="CHEBI:18420"/>
    </cofactor>
</comment>
<keyword evidence="18" id="KW-0464">Manganese</keyword>
<dbReference type="GO" id="GO:0000155">
    <property type="term" value="F:phosphorelay sensor kinase activity"/>
    <property type="evidence" value="ECO:0007669"/>
    <property type="project" value="InterPro"/>
</dbReference>
<dbReference type="GO" id="GO:0004721">
    <property type="term" value="F:phosphoprotein phosphatase activity"/>
    <property type="evidence" value="ECO:0007669"/>
    <property type="project" value="UniProtKB-KW"/>
</dbReference>
<evidence type="ECO:0000256" key="5">
    <source>
        <dbReference type="ARBA" id="ARBA00012438"/>
    </source>
</evidence>
<keyword evidence="16" id="KW-0346">Stress response</keyword>
<evidence type="ECO:0000259" key="22">
    <source>
        <dbReference type="PROSITE" id="PS50885"/>
    </source>
</evidence>
<evidence type="ECO:0000256" key="2">
    <source>
        <dbReference type="ARBA" id="ARBA00001936"/>
    </source>
</evidence>
<dbReference type="CDD" id="cd06225">
    <property type="entry name" value="HAMP"/>
    <property type="match status" value="1"/>
</dbReference>
<evidence type="ECO:0000256" key="9">
    <source>
        <dbReference type="ARBA" id="ARBA00022741"/>
    </source>
</evidence>
<dbReference type="AlphaFoldDB" id="X0WSD0"/>
<evidence type="ECO:0000256" key="15">
    <source>
        <dbReference type="ARBA" id="ARBA00023012"/>
    </source>
</evidence>
<dbReference type="Gene3D" id="1.10.287.130">
    <property type="match status" value="1"/>
</dbReference>